<dbReference type="Proteomes" id="UP000886520">
    <property type="component" value="Chromosome 16"/>
</dbReference>
<dbReference type="OrthoDB" id="329835at2759"/>
<keyword evidence="2" id="KW-0808">Transferase</keyword>
<gene>
    <name evidence="5" type="ORF">GOP47_0016343</name>
</gene>
<evidence type="ECO:0000256" key="2">
    <source>
        <dbReference type="RuleBase" id="RU003633"/>
    </source>
</evidence>
<evidence type="ECO:0000259" key="4">
    <source>
        <dbReference type="Pfam" id="PF02797"/>
    </source>
</evidence>
<keyword evidence="6" id="KW-1185">Reference proteome</keyword>
<dbReference type="InterPro" id="IPR001099">
    <property type="entry name" value="Chalcone/stilbene_synt_N"/>
</dbReference>
<dbReference type="PANTHER" id="PTHR11877:SF80">
    <property type="entry name" value="CHALCONE SYNTHASE 1"/>
    <property type="match status" value="1"/>
</dbReference>
<evidence type="ECO:0000313" key="6">
    <source>
        <dbReference type="Proteomes" id="UP000886520"/>
    </source>
</evidence>
<dbReference type="AlphaFoldDB" id="A0A9D4UIE7"/>
<organism evidence="5 6">
    <name type="scientific">Adiantum capillus-veneris</name>
    <name type="common">Maidenhair fern</name>
    <dbReference type="NCBI Taxonomy" id="13818"/>
    <lineage>
        <taxon>Eukaryota</taxon>
        <taxon>Viridiplantae</taxon>
        <taxon>Streptophyta</taxon>
        <taxon>Embryophyta</taxon>
        <taxon>Tracheophyta</taxon>
        <taxon>Polypodiopsida</taxon>
        <taxon>Polypodiidae</taxon>
        <taxon>Polypodiales</taxon>
        <taxon>Pteridineae</taxon>
        <taxon>Pteridaceae</taxon>
        <taxon>Vittarioideae</taxon>
        <taxon>Adiantum</taxon>
    </lineage>
</organism>
<dbReference type="InterPro" id="IPR016039">
    <property type="entry name" value="Thiolase-like"/>
</dbReference>
<evidence type="ECO:0000313" key="5">
    <source>
        <dbReference type="EMBL" id="KAI5067998.1"/>
    </source>
</evidence>
<feature type="domain" description="Chalcone/stilbene synthase C-terminal" evidence="4">
    <location>
        <begin position="166"/>
        <end position="308"/>
    </location>
</feature>
<proteinExistence type="inferred from homology"/>
<evidence type="ECO:0000256" key="1">
    <source>
        <dbReference type="ARBA" id="ARBA00005531"/>
    </source>
</evidence>
<evidence type="ECO:0000259" key="3">
    <source>
        <dbReference type="Pfam" id="PF00195"/>
    </source>
</evidence>
<dbReference type="Pfam" id="PF02797">
    <property type="entry name" value="Chal_sti_synt_C"/>
    <property type="match status" value="1"/>
</dbReference>
<reference evidence="5" key="1">
    <citation type="submission" date="2021-01" db="EMBL/GenBank/DDBJ databases">
        <title>Adiantum capillus-veneris genome.</title>
        <authorList>
            <person name="Fang Y."/>
            <person name="Liao Q."/>
        </authorList>
    </citation>
    <scope>NUCLEOTIDE SEQUENCE</scope>
    <source>
        <strain evidence="5">H3</strain>
        <tissue evidence="5">Leaf</tissue>
    </source>
</reference>
<dbReference type="GO" id="GO:0016747">
    <property type="term" value="F:acyltransferase activity, transferring groups other than amino-acyl groups"/>
    <property type="evidence" value="ECO:0007669"/>
    <property type="project" value="InterPro"/>
</dbReference>
<sequence length="310" mass="33497">MASKDVEFFSFKSKRYEEEAVGLAERAAREAMAEWGGQAEEITHILVYSTSGALSPGLDLRLIKKLGLRRATKHFWVAFNGCHAGVMGIRTAAEIAYSGGGSKASLAPRVLVIWVEINSCQAQSPDPASSSANNIVVASIFGDGAAAAIIAPPLPSHLVHQALFEVHSSASSYIDGSASEAGIIARVRQTGLLAALSKDVPRLIEEHVDQFANTLLKSAQLNYDSVNWVVHPGGRAIVDAVEKGCHLQPQQLELSRRILKNYSNMGAPTILFVLKLLHQEHMRCKRSVQWSFALAFGPGISMEGCLLRLL</sequence>
<feature type="domain" description="Chalcone/stilbene synthase N-terminal" evidence="3">
    <location>
        <begin position="18"/>
        <end position="151"/>
    </location>
</feature>
<dbReference type="Gene3D" id="3.40.47.10">
    <property type="match status" value="2"/>
</dbReference>
<dbReference type="Pfam" id="PF00195">
    <property type="entry name" value="Chal_sti_synt_N"/>
    <property type="match status" value="1"/>
</dbReference>
<dbReference type="InterPro" id="IPR012328">
    <property type="entry name" value="Chalcone/stilbene_synt_C"/>
</dbReference>
<comment type="similarity">
    <text evidence="1 2">Belongs to the thiolase-like superfamily. Chalcone/stilbene synthases family.</text>
</comment>
<dbReference type="InterPro" id="IPR011141">
    <property type="entry name" value="Polyketide_synthase_type-III"/>
</dbReference>
<comment type="caution">
    <text evidence="5">The sequence shown here is derived from an EMBL/GenBank/DDBJ whole genome shotgun (WGS) entry which is preliminary data.</text>
</comment>
<name>A0A9D4UIE7_ADICA</name>
<dbReference type="PANTHER" id="PTHR11877">
    <property type="entry name" value="HYDROXYMETHYLGLUTARYL-COA SYNTHASE"/>
    <property type="match status" value="1"/>
</dbReference>
<protein>
    <recommendedName>
        <fullName evidence="7">Chalcone synthase</fullName>
    </recommendedName>
</protein>
<keyword evidence="2" id="KW-0012">Acyltransferase</keyword>
<evidence type="ECO:0008006" key="7">
    <source>
        <dbReference type="Google" id="ProtNLM"/>
    </source>
</evidence>
<dbReference type="EMBL" id="JABFUD020000016">
    <property type="protein sequence ID" value="KAI5067998.1"/>
    <property type="molecule type" value="Genomic_DNA"/>
</dbReference>
<dbReference type="GO" id="GO:0030639">
    <property type="term" value="P:polyketide biosynthetic process"/>
    <property type="evidence" value="ECO:0007669"/>
    <property type="project" value="TreeGrafter"/>
</dbReference>
<accession>A0A9D4UIE7</accession>
<dbReference type="SUPFAM" id="SSF53901">
    <property type="entry name" value="Thiolase-like"/>
    <property type="match status" value="1"/>
</dbReference>